<feature type="binding site" evidence="5">
    <location>
        <position position="121"/>
    </location>
    <ligand>
        <name>FMN</name>
        <dbReference type="ChEBI" id="CHEBI:58210"/>
    </ligand>
</feature>
<feature type="binding site" evidence="5">
    <location>
        <begin position="9"/>
        <end position="11"/>
    </location>
    <ligand>
        <name>FMN</name>
        <dbReference type="ChEBI" id="CHEBI:58210"/>
    </ligand>
</feature>
<evidence type="ECO:0000256" key="1">
    <source>
        <dbReference type="ARBA" id="ARBA00022602"/>
    </source>
</evidence>
<comment type="caution">
    <text evidence="7">The sequence shown here is derived from an EMBL/GenBank/DDBJ whole genome shotgun (WGS) entry which is preliminary data.</text>
</comment>
<dbReference type="RefSeq" id="WP_413781832.1">
    <property type="nucleotide sequence ID" value="NZ_JAUOZS010000001.1"/>
</dbReference>
<keyword evidence="8" id="KW-1185">Reference proteome</keyword>
<dbReference type="PANTHER" id="PTHR43374:SF1">
    <property type="entry name" value="FLAVIN PRENYLTRANSFERASE PAD1, MITOCHONDRIAL"/>
    <property type="match status" value="1"/>
</dbReference>
<dbReference type="EMBL" id="JAUOZS010000001">
    <property type="protein sequence ID" value="MDT8903375.1"/>
    <property type="molecule type" value="Genomic_DNA"/>
</dbReference>
<dbReference type="NCBIfam" id="NF004685">
    <property type="entry name" value="PRK06029.1"/>
    <property type="match status" value="1"/>
</dbReference>
<feature type="binding site" evidence="5">
    <location>
        <position position="151"/>
    </location>
    <ligand>
        <name>dimethylallyl phosphate</name>
        <dbReference type="ChEBI" id="CHEBI:88052"/>
    </ligand>
</feature>
<comment type="catalytic activity">
    <reaction evidence="5">
        <text>dimethylallyl phosphate + FMNH2 = prenylated FMNH2 + phosphate</text>
        <dbReference type="Rhea" id="RHEA:37743"/>
        <dbReference type="ChEBI" id="CHEBI:43474"/>
        <dbReference type="ChEBI" id="CHEBI:57618"/>
        <dbReference type="ChEBI" id="CHEBI:87467"/>
        <dbReference type="ChEBI" id="CHEBI:88052"/>
        <dbReference type="EC" id="2.5.1.129"/>
    </reaction>
</comment>
<dbReference type="SUPFAM" id="SSF52507">
    <property type="entry name" value="Homo-oligomeric flavin-containing Cys decarboxylases, HFCD"/>
    <property type="match status" value="1"/>
</dbReference>
<dbReference type="PANTHER" id="PTHR43374">
    <property type="entry name" value="FLAVIN PRENYLTRANSFERASE"/>
    <property type="match status" value="1"/>
</dbReference>
<gene>
    <name evidence="5" type="primary">ubiX</name>
    <name evidence="7" type="ORF">Q4T40_19265</name>
</gene>
<comment type="function">
    <text evidence="5">Flavin prenyltransferase that catalyzes the synthesis of the prenylated FMN cofactor (prenyl-FMN) for 4-hydroxy-3-polyprenylbenzoic acid decarboxylase UbiD. The prenyltransferase is metal-independent and links a dimethylallyl moiety from dimethylallyl monophosphate (DMAP) to the flavin N5 and C6 atoms of FMN.</text>
</comment>
<name>A0ABU3P2V7_9FIRM</name>
<keyword evidence="3 5" id="KW-0288">FMN</keyword>
<evidence type="ECO:0000256" key="4">
    <source>
        <dbReference type="ARBA" id="ARBA00022679"/>
    </source>
</evidence>
<keyword evidence="4 5" id="KW-0808">Transferase</keyword>
<evidence type="ECO:0000256" key="3">
    <source>
        <dbReference type="ARBA" id="ARBA00022643"/>
    </source>
</evidence>
<organism evidence="7 8">
    <name type="scientific">Anaeroselena agilis</name>
    <dbReference type="NCBI Taxonomy" id="3063788"/>
    <lineage>
        <taxon>Bacteria</taxon>
        <taxon>Bacillati</taxon>
        <taxon>Bacillota</taxon>
        <taxon>Negativicutes</taxon>
        <taxon>Acetonemataceae</taxon>
        <taxon>Anaeroselena</taxon>
    </lineage>
</organism>
<feature type="binding site" evidence="5">
    <location>
        <position position="35"/>
    </location>
    <ligand>
        <name>FMN</name>
        <dbReference type="ChEBI" id="CHEBI:58210"/>
    </ligand>
</feature>
<proteinExistence type="inferred from homology"/>
<accession>A0ABU3P2V7</accession>
<sequence>MRIIVGVSGASGAVYGWELLKFLSGEGHEIHAVVSANGWKVLEHECNVSPQDVENLVTRLHAFDNLGAAIASGSFKTDAMVVAPCSMRTVAAIAHGLADNLLCRAADVVIKERRRLVLVPRETPLSSIHLVNMLSLSNLGVTIMPASPGFYHLPENIDGLVKCMVGRIADALGVDNQLFPRWAG</sequence>
<feature type="binding site" evidence="5">
    <location>
        <position position="167"/>
    </location>
    <ligand>
        <name>dimethylallyl phosphate</name>
        <dbReference type="ChEBI" id="CHEBI:88052"/>
    </ligand>
</feature>
<dbReference type="InterPro" id="IPR003382">
    <property type="entry name" value="Flavoprotein"/>
</dbReference>
<evidence type="ECO:0000256" key="5">
    <source>
        <dbReference type="HAMAP-Rule" id="MF_01984"/>
    </source>
</evidence>
<dbReference type="Pfam" id="PF02441">
    <property type="entry name" value="Flavoprotein"/>
    <property type="match status" value="1"/>
</dbReference>
<evidence type="ECO:0000313" key="7">
    <source>
        <dbReference type="EMBL" id="MDT8903375.1"/>
    </source>
</evidence>
<dbReference type="NCBIfam" id="TIGR00421">
    <property type="entry name" value="ubiX_pad"/>
    <property type="match status" value="1"/>
</dbReference>
<dbReference type="HAMAP" id="MF_01984">
    <property type="entry name" value="ubiX_pad"/>
    <property type="match status" value="1"/>
</dbReference>
<dbReference type="Gene3D" id="3.40.50.1950">
    <property type="entry name" value="Flavin prenyltransferase-like"/>
    <property type="match status" value="1"/>
</dbReference>
<dbReference type="InterPro" id="IPR036551">
    <property type="entry name" value="Flavin_trans-like"/>
</dbReference>
<protein>
    <recommendedName>
        <fullName evidence="5">Flavin prenyltransferase UbiX</fullName>
        <ecNumber evidence="5">2.5.1.129</ecNumber>
    </recommendedName>
</protein>
<dbReference type="InterPro" id="IPR004507">
    <property type="entry name" value="UbiX-like"/>
</dbReference>
<keyword evidence="1 5" id="KW-0637">Prenyltransferase</keyword>
<reference evidence="7 8" key="1">
    <citation type="submission" date="2023-07" db="EMBL/GenBank/DDBJ databases">
        <title>The novel representative of Negativicutes class, Anaeroselena agilis gen. nov. sp. nov.</title>
        <authorList>
            <person name="Prokofeva M.I."/>
            <person name="Elcheninov A.G."/>
            <person name="Klyukina A."/>
            <person name="Kublanov I.V."/>
            <person name="Frolov E.N."/>
            <person name="Podosokorskaya O.A."/>
        </authorList>
    </citation>
    <scope>NUCLEOTIDE SEQUENCE [LARGE SCALE GENOMIC DNA]</scope>
    <source>
        <strain evidence="7 8">4137-cl</strain>
    </source>
</reference>
<comment type="similarity">
    <text evidence="5">Belongs to the UbiX/PAD1 family.</text>
</comment>
<evidence type="ECO:0000259" key="6">
    <source>
        <dbReference type="Pfam" id="PF02441"/>
    </source>
</evidence>
<dbReference type="EC" id="2.5.1.129" evidence="5"/>
<comment type="caution">
    <text evidence="5">Lacks conserved residue(s) required for the propagation of feature annotation.</text>
</comment>
<evidence type="ECO:0000313" key="8">
    <source>
        <dbReference type="Proteomes" id="UP001254848"/>
    </source>
</evidence>
<keyword evidence="2 5" id="KW-0285">Flavoprotein</keyword>
<feature type="domain" description="Flavoprotein" evidence="6">
    <location>
        <begin position="1"/>
        <end position="172"/>
    </location>
</feature>
<evidence type="ECO:0000256" key="2">
    <source>
        <dbReference type="ARBA" id="ARBA00022630"/>
    </source>
</evidence>
<feature type="binding site" evidence="5">
    <location>
        <begin position="86"/>
        <end position="89"/>
    </location>
    <ligand>
        <name>FMN</name>
        <dbReference type="ChEBI" id="CHEBI:58210"/>
    </ligand>
</feature>
<dbReference type="Proteomes" id="UP001254848">
    <property type="component" value="Unassembled WGS sequence"/>
</dbReference>